<feature type="signal peptide" evidence="1">
    <location>
        <begin position="1"/>
        <end position="20"/>
    </location>
</feature>
<accession>A0A5C6FCZ5</accession>
<sequence precursor="true">MKTIFNLFCIVAAFLLGFHAQGVRQPSETQMIRVNRSEGKTGPADSVACPGHCDSIERLTETDREHVLAKVRERVASYETEVNE</sequence>
<gene>
    <name evidence="2" type="ORF">V7x_55080</name>
</gene>
<dbReference type="EMBL" id="SJPZ01000005">
    <property type="protein sequence ID" value="TWU59598.1"/>
    <property type="molecule type" value="Genomic_DNA"/>
</dbReference>
<evidence type="ECO:0000313" key="2">
    <source>
        <dbReference type="EMBL" id="TWU59598.1"/>
    </source>
</evidence>
<reference evidence="2 3" key="1">
    <citation type="submission" date="2019-02" db="EMBL/GenBank/DDBJ databases">
        <title>Deep-cultivation of Planctomycetes and their phenomic and genomic characterization uncovers novel biology.</title>
        <authorList>
            <person name="Wiegand S."/>
            <person name="Jogler M."/>
            <person name="Boedeker C."/>
            <person name="Pinto D."/>
            <person name="Vollmers J."/>
            <person name="Rivas-Marin E."/>
            <person name="Kohn T."/>
            <person name="Peeters S.H."/>
            <person name="Heuer A."/>
            <person name="Rast P."/>
            <person name="Oberbeckmann S."/>
            <person name="Bunk B."/>
            <person name="Jeske O."/>
            <person name="Meyerdierks A."/>
            <person name="Storesund J.E."/>
            <person name="Kallscheuer N."/>
            <person name="Luecker S."/>
            <person name="Lage O.M."/>
            <person name="Pohl T."/>
            <person name="Merkel B.J."/>
            <person name="Hornburger P."/>
            <person name="Mueller R.-W."/>
            <person name="Bruemmer F."/>
            <person name="Labrenz M."/>
            <person name="Spormann A.M."/>
            <person name="Op Den Camp H."/>
            <person name="Overmann J."/>
            <person name="Amann R."/>
            <person name="Jetten M.S.M."/>
            <person name="Mascher T."/>
            <person name="Medema M.H."/>
            <person name="Devos D.P."/>
            <person name="Kaster A.-K."/>
            <person name="Ovreas L."/>
            <person name="Rohde M."/>
            <person name="Galperin M.Y."/>
            <person name="Jogler C."/>
        </authorList>
    </citation>
    <scope>NUCLEOTIDE SEQUENCE [LARGE SCALE GENOMIC DNA]</scope>
    <source>
        <strain evidence="2 3">V7</strain>
    </source>
</reference>
<evidence type="ECO:0008006" key="4">
    <source>
        <dbReference type="Google" id="ProtNLM"/>
    </source>
</evidence>
<comment type="caution">
    <text evidence="2">The sequence shown here is derived from an EMBL/GenBank/DDBJ whole genome shotgun (WGS) entry which is preliminary data.</text>
</comment>
<evidence type="ECO:0000256" key="1">
    <source>
        <dbReference type="SAM" id="SignalP"/>
    </source>
</evidence>
<name>A0A5C6FCZ5_9PLAN</name>
<protein>
    <recommendedName>
        <fullName evidence="4">Secreted protein</fullName>
    </recommendedName>
</protein>
<keyword evidence="1" id="KW-0732">Signal</keyword>
<organism evidence="2 3">
    <name type="scientific">Crateriforma conspicua</name>
    <dbReference type="NCBI Taxonomy" id="2527996"/>
    <lineage>
        <taxon>Bacteria</taxon>
        <taxon>Pseudomonadati</taxon>
        <taxon>Planctomycetota</taxon>
        <taxon>Planctomycetia</taxon>
        <taxon>Planctomycetales</taxon>
        <taxon>Planctomycetaceae</taxon>
        <taxon>Crateriforma</taxon>
    </lineage>
</organism>
<evidence type="ECO:0000313" key="3">
    <source>
        <dbReference type="Proteomes" id="UP000316476"/>
    </source>
</evidence>
<dbReference type="AlphaFoldDB" id="A0A5C6FCZ5"/>
<feature type="chain" id="PRO_5023118475" description="Secreted protein" evidence="1">
    <location>
        <begin position="21"/>
        <end position="84"/>
    </location>
</feature>
<proteinExistence type="predicted"/>
<dbReference type="Proteomes" id="UP000316476">
    <property type="component" value="Unassembled WGS sequence"/>
</dbReference>